<sequence length="230" mass="25609" precursor="true">MKKIVKALSVGLAAALMLGGCGKAEDKAGGLLIKQAREEYTSLDSARVVMTDMATGEEEQSFTFKYDEKDTLVFSYYGKSDNSEYAQFNNGLECFTYENGEVKHSVKGDNDFVRYTRKMPHPQADKGLLIYDPQYITSAKEETVDGGIKVTHVYDAQKIGAEVENGEVTGFTAEYFFDDDGGLEYFTETTTSECEGKEEIYAYKVDITEKNSVDKVENTVKQFMDDKTGG</sequence>
<dbReference type="HOGENOM" id="CLU_1204080_0_0_9"/>
<gene>
    <name evidence="1" type="ordered locus">Rumal_0097</name>
</gene>
<evidence type="ECO:0000313" key="2">
    <source>
        <dbReference type="Proteomes" id="UP000006919"/>
    </source>
</evidence>
<dbReference type="AlphaFoldDB" id="E6UBR7"/>
<dbReference type="RefSeq" id="WP_013496853.1">
    <property type="nucleotide sequence ID" value="NC_014833.1"/>
</dbReference>
<reference evidence="1 2" key="1">
    <citation type="journal article" date="2011" name="J. Bacteriol.">
        <title>Complete genome of the cellulolytic ruminal bacterium Ruminococcus albus 7.</title>
        <authorList>
            <person name="Suen G."/>
            <person name="Stevenson D.M."/>
            <person name="Bruce D.C."/>
            <person name="Chertkov O."/>
            <person name="Copeland A."/>
            <person name="Cheng J.F."/>
            <person name="Detter C."/>
            <person name="Detter J.C."/>
            <person name="Goodwin L.A."/>
            <person name="Han C.S."/>
            <person name="Hauser L.J."/>
            <person name="Ivanova N.N."/>
            <person name="Kyrpides N.C."/>
            <person name="Land M.L."/>
            <person name="Lapidus A."/>
            <person name="Lucas S."/>
            <person name="Ovchinnikova G."/>
            <person name="Pitluck S."/>
            <person name="Tapia R."/>
            <person name="Woyke T."/>
            <person name="Boyum J."/>
            <person name="Mead D."/>
            <person name="Weimer P.J."/>
        </authorList>
    </citation>
    <scope>NUCLEOTIDE SEQUENCE [LARGE SCALE GENOMIC DNA]</scope>
    <source>
        <strain evidence="2">ATCC 27210 / DSM 20455 / JCM 14654 / NCDO 2250 / 7</strain>
    </source>
</reference>
<protein>
    <recommendedName>
        <fullName evidence="3">Lipoprotein</fullName>
    </recommendedName>
</protein>
<dbReference type="Proteomes" id="UP000006919">
    <property type="component" value="Chromosome"/>
</dbReference>
<dbReference type="KEGG" id="ral:Rumal_0097"/>
<evidence type="ECO:0008006" key="3">
    <source>
        <dbReference type="Google" id="ProtNLM"/>
    </source>
</evidence>
<evidence type="ECO:0000313" key="1">
    <source>
        <dbReference type="EMBL" id="ADU20659.1"/>
    </source>
</evidence>
<dbReference type="PROSITE" id="PS51257">
    <property type="entry name" value="PROKAR_LIPOPROTEIN"/>
    <property type="match status" value="1"/>
</dbReference>
<dbReference type="STRING" id="697329.Rumal_0097"/>
<dbReference type="OrthoDB" id="1818756at2"/>
<proteinExistence type="predicted"/>
<organism evidence="1 2">
    <name type="scientific">Ruminococcus albus (strain ATCC 27210 / DSM 20455 / JCM 14654 / NCDO 2250 / 7)</name>
    <dbReference type="NCBI Taxonomy" id="697329"/>
    <lineage>
        <taxon>Bacteria</taxon>
        <taxon>Bacillati</taxon>
        <taxon>Bacillota</taxon>
        <taxon>Clostridia</taxon>
        <taxon>Eubacteriales</taxon>
        <taxon>Oscillospiraceae</taxon>
        <taxon>Ruminococcus</taxon>
    </lineage>
</organism>
<name>E6UBR7_RUMA7</name>
<dbReference type="eggNOG" id="ENOG50323JV">
    <property type="taxonomic scope" value="Bacteria"/>
</dbReference>
<accession>E6UBR7</accession>
<dbReference type="EMBL" id="CP002403">
    <property type="protein sequence ID" value="ADU20659.1"/>
    <property type="molecule type" value="Genomic_DNA"/>
</dbReference>